<evidence type="ECO:0000256" key="3">
    <source>
        <dbReference type="ARBA" id="ARBA00022801"/>
    </source>
</evidence>
<comment type="cofactor">
    <cofactor evidence="1">
        <name>Zn(2+)</name>
        <dbReference type="ChEBI" id="CHEBI:29105"/>
    </cofactor>
</comment>
<organism evidence="6 7">
    <name type="scientific">Psychroflexus salinarum</name>
    <dbReference type="NCBI Taxonomy" id="546024"/>
    <lineage>
        <taxon>Bacteria</taxon>
        <taxon>Pseudomonadati</taxon>
        <taxon>Bacteroidota</taxon>
        <taxon>Flavobacteriia</taxon>
        <taxon>Flavobacteriales</taxon>
        <taxon>Flavobacteriaceae</taxon>
        <taxon>Psychroflexus</taxon>
    </lineage>
</organism>
<dbReference type="EMBL" id="JBHTIV010000023">
    <property type="protein sequence ID" value="MFD0933539.1"/>
    <property type="molecule type" value="Genomic_DNA"/>
</dbReference>
<evidence type="ECO:0000256" key="1">
    <source>
        <dbReference type="ARBA" id="ARBA00001947"/>
    </source>
</evidence>
<evidence type="ECO:0000259" key="5">
    <source>
        <dbReference type="Pfam" id="PF24827"/>
    </source>
</evidence>
<dbReference type="SUPFAM" id="SSF53187">
    <property type="entry name" value="Zn-dependent exopeptidases"/>
    <property type="match status" value="1"/>
</dbReference>
<dbReference type="InterPro" id="IPR055438">
    <property type="entry name" value="AstE_AspA_cat"/>
</dbReference>
<keyword evidence="3" id="KW-0378">Hydrolase</keyword>
<sequence length="308" mass="35428">MSQETDNQIPRIIGEYTSNKKGPLLFVTAGIHGNESSGVKALEEVFEQLEKAKPEIEGKIVGVSGNHKALNQNKRYIDEDLNRVWTKENIQQKKAETHEQKEMWEIIGILNQYPEEDYTKRYFLDCHTTSSPSLPYVSVQVVNDNDEWAHKFPTYIIRGFSDIITGDIDHYLSRIGMTGFVFEAGQHEDETSVENHEGVIWLALKEACQINLTKIETSPECVNRFAEKNAPEQKTFELIHRHGLEDSDVFEMEPGYENFQKVEKGELLAKQNGNEIKSKWNARIFMPLYQSQGNDGFFIIEEVEYTSN</sequence>
<accession>A0ABW3GZ14</accession>
<dbReference type="RefSeq" id="WP_379658832.1">
    <property type="nucleotide sequence ID" value="NZ_JBHTIV010000023.1"/>
</dbReference>
<name>A0ABW3GZ14_9FLAO</name>
<gene>
    <name evidence="6" type="ORF">ACFQ0R_13115</name>
</gene>
<protein>
    <submittedName>
        <fullName evidence="6">Succinylglutamate desuccinylase/aspartoacylase family protein</fullName>
    </submittedName>
</protein>
<dbReference type="Gene3D" id="3.40.630.10">
    <property type="entry name" value="Zn peptidases"/>
    <property type="match status" value="1"/>
</dbReference>
<keyword evidence="7" id="KW-1185">Reference proteome</keyword>
<keyword evidence="2" id="KW-0479">Metal-binding</keyword>
<dbReference type="PANTHER" id="PTHR15162">
    <property type="entry name" value="ASPARTOACYLASE"/>
    <property type="match status" value="1"/>
</dbReference>
<reference evidence="7" key="1">
    <citation type="journal article" date="2019" name="Int. J. Syst. Evol. Microbiol.">
        <title>The Global Catalogue of Microorganisms (GCM) 10K type strain sequencing project: providing services to taxonomists for standard genome sequencing and annotation.</title>
        <authorList>
            <consortium name="The Broad Institute Genomics Platform"/>
            <consortium name="The Broad Institute Genome Sequencing Center for Infectious Disease"/>
            <person name="Wu L."/>
            <person name="Ma J."/>
        </authorList>
    </citation>
    <scope>NUCLEOTIDE SEQUENCE [LARGE SCALE GENOMIC DNA]</scope>
    <source>
        <strain evidence="7">CCUG 56752</strain>
    </source>
</reference>
<comment type="caution">
    <text evidence="6">The sequence shown here is derived from an EMBL/GenBank/DDBJ whole genome shotgun (WGS) entry which is preliminary data.</text>
</comment>
<evidence type="ECO:0000256" key="2">
    <source>
        <dbReference type="ARBA" id="ARBA00022723"/>
    </source>
</evidence>
<dbReference type="PANTHER" id="PTHR15162:SF7">
    <property type="entry name" value="SUCCINYLGLUTAMATE DESUCCINYLASE"/>
    <property type="match status" value="1"/>
</dbReference>
<feature type="domain" description="Succinylglutamate desuccinylase/Aspartoacylase catalytic" evidence="5">
    <location>
        <begin position="22"/>
        <end position="136"/>
    </location>
</feature>
<dbReference type="Proteomes" id="UP001597049">
    <property type="component" value="Unassembled WGS sequence"/>
</dbReference>
<evidence type="ECO:0000256" key="4">
    <source>
        <dbReference type="ARBA" id="ARBA00022833"/>
    </source>
</evidence>
<evidence type="ECO:0000313" key="7">
    <source>
        <dbReference type="Proteomes" id="UP001597049"/>
    </source>
</evidence>
<proteinExistence type="predicted"/>
<dbReference type="Pfam" id="PF24827">
    <property type="entry name" value="AstE_AspA_cat"/>
    <property type="match status" value="1"/>
</dbReference>
<dbReference type="InterPro" id="IPR050178">
    <property type="entry name" value="AspA/AstE_fam"/>
</dbReference>
<keyword evidence="4" id="KW-0862">Zinc</keyword>
<evidence type="ECO:0000313" key="6">
    <source>
        <dbReference type="EMBL" id="MFD0933539.1"/>
    </source>
</evidence>